<evidence type="ECO:0000313" key="1">
    <source>
        <dbReference type="EMBL" id="MFE1356588.1"/>
    </source>
</evidence>
<dbReference type="RefSeq" id="WP_380330129.1">
    <property type="nucleotide sequence ID" value="NZ_JBHYPW010000065.1"/>
</dbReference>
<comment type="caution">
    <text evidence="1">The sequence shown here is derived from an EMBL/GenBank/DDBJ whole genome shotgun (WGS) entry which is preliminary data.</text>
</comment>
<dbReference type="Proteomes" id="UP001599542">
    <property type="component" value="Unassembled WGS sequence"/>
</dbReference>
<keyword evidence="2" id="KW-1185">Reference proteome</keyword>
<name>A0ABW6GUZ7_9ACTN</name>
<organism evidence="1 2">
    <name type="scientific">Kitasatospora phosalacinea</name>
    <dbReference type="NCBI Taxonomy" id="2065"/>
    <lineage>
        <taxon>Bacteria</taxon>
        <taxon>Bacillati</taxon>
        <taxon>Actinomycetota</taxon>
        <taxon>Actinomycetes</taxon>
        <taxon>Kitasatosporales</taxon>
        <taxon>Streptomycetaceae</taxon>
        <taxon>Kitasatospora</taxon>
    </lineage>
</organism>
<reference evidence="1 2" key="1">
    <citation type="submission" date="2024-09" db="EMBL/GenBank/DDBJ databases">
        <title>The Natural Products Discovery Center: Release of the First 8490 Sequenced Strains for Exploring Actinobacteria Biosynthetic Diversity.</title>
        <authorList>
            <person name="Kalkreuter E."/>
            <person name="Kautsar S.A."/>
            <person name="Yang D."/>
            <person name="Bader C.D."/>
            <person name="Teijaro C.N."/>
            <person name="Fluegel L."/>
            <person name="Davis C.M."/>
            <person name="Simpson J.R."/>
            <person name="Lauterbach L."/>
            <person name="Steele A.D."/>
            <person name="Gui C."/>
            <person name="Meng S."/>
            <person name="Li G."/>
            <person name="Viehrig K."/>
            <person name="Ye F."/>
            <person name="Su P."/>
            <person name="Kiefer A.F."/>
            <person name="Nichols A."/>
            <person name="Cepeda A.J."/>
            <person name="Yan W."/>
            <person name="Fan B."/>
            <person name="Jiang Y."/>
            <person name="Adhikari A."/>
            <person name="Zheng C.-J."/>
            <person name="Schuster L."/>
            <person name="Cowan T.M."/>
            <person name="Smanski M.J."/>
            <person name="Chevrette M.G."/>
            <person name="De Carvalho L.P.S."/>
            <person name="Shen B."/>
        </authorList>
    </citation>
    <scope>NUCLEOTIDE SEQUENCE [LARGE SCALE GENOMIC DNA]</scope>
    <source>
        <strain evidence="1 2">NPDC058753</strain>
    </source>
</reference>
<sequence length="80" mass="7943">MNGSTFSLSPGTFSTILGGDCPAPGVAVGASILYDGSPGGINGMFVVSVIGNPTNFGYSISNTTSSSHNVTVQTRCITPG</sequence>
<gene>
    <name evidence="1" type="ORF">ACFW6T_31900</name>
</gene>
<dbReference type="EMBL" id="JBHYPX010000095">
    <property type="protein sequence ID" value="MFE1356588.1"/>
    <property type="molecule type" value="Genomic_DNA"/>
</dbReference>
<evidence type="ECO:0000313" key="2">
    <source>
        <dbReference type="Proteomes" id="UP001599542"/>
    </source>
</evidence>
<accession>A0ABW6GUZ7</accession>
<protein>
    <submittedName>
        <fullName evidence="1">Uncharacterized protein</fullName>
    </submittedName>
</protein>
<proteinExistence type="predicted"/>